<feature type="transmembrane region" description="Helical" evidence="2">
    <location>
        <begin position="108"/>
        <end position="130"/>
    </location>
</feature>
<reference evidence="3 4" key="1">
    <citation type="journal article" date="2015" name="Stand. Genomic Sci.">
        <title>Genomic Encyclopedia of Bacterial and Archaeal Type Strains, Phase III: the genomes of soil and plant-associated and newly described type strains.</title>
        <authorList>
            <person name="Whitman W.B."/>
            <person name="Woyke T."/>
            <person name="Klenk H.P."/>
            <person name="Zhou Y."/>
            <person name="Lilburn T.G."/>
            <person name="Beck B.J."/>
            <person name="De Vos P."/>
            <person name="Vandamme P."/>
            <person name="Eisen J.A."/>
            <person name="Garrity G."/>
            <person name="Hugenholtz P."/>
            <person name="Kyrpides N.C."/>
        </authorList>
    </citation>
    <scope>NUCLEOTIDE SEQUENCE [LARGE SCALE GENOMIC DNA]</scope>
    <source>
        <strain evidence="3 4">VKM Ac-2538</strain>
    </source>
</reference>
<feature type="transmembrane region" description="Helical" evidence="2">
    <location>
        <begin position="169"/>
        <end position="187"/>
    </location>
</feature>
<proteinExistence type="predicted"/>
<feature type="transmembrane region" description="Helical" evidence="2">
    <location>
        <begin position="193"/>
        <end position="213"/>
    </location>
</feature>
<keyword evidence="2" id="KW-0472">Membrane</keyword>
<protein>
    <submittedName>
        <fullName evidence="3">TrbL/VirB6 plasmid conjugal transfer protein</fullName>
    </submittedName>
</protein>
<feature type="transmembrane region" description="Helical" evidence="2">
    <location>
        <begin position="75"/>
        <end position="96"/>
    </location>
</feature>
<dbReference type="EMBL" id="SLWM01000003">
    <property type="protein sequence ID" value="TCO27508.1"/>
    <property type="molecule type" value="Genomic_DNA"/>
</dbReference>
<accession>A0ABY2BQD1</accession>
<dbReference type="RefSeq" id="WP_132190051.1">
    <property type="nucleotide sequence ID" value="NZ_SLWM01000003.1"/>
</dbReference>
<keyword evidence="2" id="KW-0812">Transmembrane</keyword>
<evidence type="ECO:0000256" key="2">
    <source>
        <dbReference type="SAM" id="Phobius"/>
    </source>
</evidence>
<evidence type="ECO:0000256" key="1">
    <source>
        <dbReference type="SAM" id="MobiDB-lite"/>
    </source>
</evidence>
<comment type="caution">
    <text evidence="3">The sequence shown here is derived from an EMBL/GenBank/DDBJ whole genome shotgun (WGS) entry which is preliminary data.</text>
</comment>
<dbReference type="Pfam" id="PF19590">
    <property type="entry name" value="TrbL_3"/>
    <property type="match status" value="1"/>
</dbReference>
<evidence type="ECO:0000313" key="3">
    <source>
        <dbReference type="EMBL" id="TCO27508.1"/>
    </source>
</evidence>
<name>A0ABY2BQD1_9ACTN</name>
<organism evidence="3 4">
    <name type="scientific">Kribbella orskensis</name>
    <dbReference type="NCBI Taxonomy" id="2512216"/>
    <lineage>
        <taxon>Bacteria</taxon>
        <taxon>Bacillati</taxon>
        <taxon>Actinomycetota</taxon>
        <taxon>Actinomycetes</taxon>
        <taxon>Propionibacteriales</taxon>
        <taxon>Kribbellaceae</taxon>
        <taxon>Kribbella</taxon>
    </lineage>
</organism>
<feature type="transmembrane region" description="Helical" evidence="2">
    <location>
        <begin position="266"/>
        <end position="287"/>
    </location>
</feature>
<gene>
    <name evidence="3" type="ORF">EV644_103207</name>
</gene>
<feature type="transmembrane region" description="Helical" evidence="2">
    <location>
        <begin position="225"/>
        <end position="246"/>
    </location>
</feature>
<evidence type="ECO:0000313" key="4">
    <source>
        <dbReference type="Proteomes" id="UP000295818"/>
    </source>
</evidence>
<feature type="compositionally biased region" description="Low complexity" evidence="1">
    <location>
        <begin position="371"/>
        <end position="380"/>
    </location>
</feature>
<sequence>MCGKLEIGCSIKEGFQSIVTGQFDALATKIGELASAGLQAVATFWMKIDSPTLDPQHSDTGTAASGSIEFLHGHALAVSGAIFTFAILAAGLRMAWEQRGEPLRELLKATMLFVLVATAGTAFLQLLVALSDEFAMEVVQSATPKDQQFHLALGAMVVKGGTQAATNQLPLLAAMFLGVAVFFAAVIQVVLMLIRSAMLVLLAGTFPIAAAATNTEVGKAWFKKYCGWALAFIAYKPAAAFVYAAAMKMNQAGMTNQSGNGLVQALTGLMMMLLAVFALPALLRFAVPLTAAVSGGSSGMGSGVADPGGAASGAVSIGRSAFGGRSSSSGGGGGGGGGSKSASGAIGVAASGGLAAAGAAVTGAKKAGGALAAAASHSAGESGGGGSSGSTSNSSGGRGWGGSRKNSAPTTRTPEPTGPKGSK</sequence>
<feature type="region of interest" description="Disordered" evidence="1">
    <location>
        <begin position="371"/>
        <end position="423"/>
    </location>
</feature>
<dbReference type="InterPro" id="IPR045782">
    <property type="entry name" value="TrbL_3"/>
</dbReference>
<keyword evidence="4" id="KW-1185">Reference proteome</keyword>
<keyword evidence="2" id="KW-1133">Transmembrane helix</keyword>
<dbReference type="Proteomes" id="UP000295818">
    <property type="component" value="Unassembled WGS sequence"/>
</dbReference>